<dbReference type="GO" id="GO:0051260">
    <property type="term" value="P:protein homooligomerization"/>
    <property type="evidence" value="ECO:0007669"/>
    <property type="project" value="InterPro"/>
</dbReference>
<dbReference type="SUPFAM" id="SSF54695">
    <property type="entry name" value="POZ domain"/>
    <property type="match status" value="2"/>
</dbReference>
<gene>
    <name evidence="3" type="ORF">A0J61_08781</name>
</gene>
<dbReference type="PANTHER" id="PTHR31758">
    <property type="entry name" value="BTB/POZ DOMAIN-CONTAINING PROTEIN YLR108C"/>
    <property type="match status" value="1"/>
</dbReference>
<protein>
    <recommendedName>
        <fullName evidence="2">BTB domain-containing protein</fullName>
    </recommendedName>
</protein>
<reference evidence="3 4" key="1">
    <citation type="submission" date="2016-03" db="EMBL/GenBank/DDBJ databases">
        <title>Choanephora cucurbitarum.</title>
        <authorList>
            <person name="Min B."/>
            <person name="Park H."/>
            <person name="Park J.-H."/>
            <person name="Shin H.-D."/>
            <person name="Choi I.-G."/>
        </authorList>
    </citation>
    <scope>NUCLEOTIDE SEQUENCE [LARGE SCALE GENOMIC DNA]</scope>
    <source>
        <strain evidence="3 4">KUS-F28377</strain>
    </source>
</reference>
<evidence type="ECO:0000313" key="3">
    <source>
        <dbReference type="EMBL" id="OBZ83168.1"/>
    </source>
</evidence>
<dbReference type="CDD" id="cd18316">
    <property type="entry name" value="BTB_POZ_KCTD-like"/>
    <property type="match status" value="1"/>
</dbReference>
<feature type="compositionally biased region" description="Low complexity" evidence="1">
    <location>
        <begin position="112"/>
        <end position="131"/>
    </location>
</feature>
<dbReference type="STRING" id="101091.A0A1C7N2G4"/>
<proteinExistence type="predicted"/>
<evidence type="ECO:0000256" key="1">
    <source>
        <dbReference type="SAM" id="MobiDB-lite"/>
    </source>
</evidence>
<keyword evidence="4" id="KW-1185">Reference proteome</keyword>
<comment type="caution">
    <text evidence="3">The sequence shown here is derived from an EMBL/GenBank/DDBJ whole genome shotgun (WGS) entry which is preliminary data.</text>
</comment>
<feature type="region of interest" description="Disordered" evidence="1">
    <location>
        <begin position="1"/>
        <end position="31"/>
    </location>
</feature>
<feature type="compositionally biased region" description="Polar residues" evidence="1">
    <location>
        <begin position="1"/>
        <end position="26"/>
    </location>
</feature>
<feature type="domain" description="BTB" evidence="2">
    <location>
        <begin position="157"/>
        <end position="252"/>
    </location>
</feature>
<dbReference type="InParanoid" id="A0A1C7N2G4"/>
<dbReference type="InterPro" id="IPR011333">
    <property type="entry name" value="SKP1/BTB/POZ_sf"/>
</dbReference>
<dbReference type="InterPro" id="IPR003131">
    <property type="entry name" value="T1-type_BTB"/>
</dbReference>
<dbReference type="SMART" id="SM00225">
    <property type="entry name" value="BTB"/>
    <property type="match status" value="2"/>
</dbReference>
<dbReference type="EMBL" id="LUGH01000710">
    <property type="protein sequence ID" value="OBZ83168.1"/>
    <property type="molecule type" value="Genomic_DNA"/>
</dbReference>
<dbReference type="InterPro" id="IPR000210">
    <property type="entry name" value="BTB/POZ_dom"/>
</dbReference>
<organism evidence="3 4">
    <name type="scientific">Choanephora cucurbitarum</name>
    <dbReference type="NCBI Taxonomy" id="101091"/>
    <lineage>
        <taxon>Eukaryota</taxon>
        <taxon>Fungi</taxon>
        <taxon>Fungi incertae sedis</taxon>
        <taxon>Mucoromycota</taxon>
        <taxon>Mucoromycotina</taxon>
        <taxon>Mucoromycetes</taxon>
        <taxon>Mucorales</taxon>
        <taxon>Mucorineae</taxon>
        <taxon>Choanephoraceae</taxon>
        <taxon>Choanephoroideae</taxon>
        <taxon>Choanephora</taxon>
    </lineage>
</organism>
<dbReference type="Pfam" id="PF02214">
    <property type="entry name" value="BTB_2"/>
    <property type="match status" value="2"/>
</dbReference>
<dbReference type="PANTHER" id="PTHR31758:SF2">
    <property type="entry name" value="BTB_POZ DOMAIN-CONTAINING PROTEIN YLR108C"/>
    <property type="match status" value="1"/>
</dbReference>
<dbReference type="Proteomes" id="UP000093000">
    <property type="component" value="Unassembled WGS sequence"/>
</dbReference>
<accession>A0A1C7N2G4</accession>
<feature type="region of interest" description="Disordered" evidence="1">
    <location>
        <begin position="111"/>
        <end position="151"/>
    </location>
</feature>
<dbReference type="AlphaFoldDB" id="A0A1C7N2G4"/>
<feature type="domain" description="BTB" evidence="2">
    <location>
        <begin position="260"/>
        <end position="351"/>
    </location>
</feature>
<evidence type="ECO:0000313" key="4">
    <source>
        <dbReference type="Proteomes" id="UP000093000"/>
    </source>
</evidence>
<evidence type="ECO:0000259" key="2">
    <source>
        <dbReference type="SMART" id="SM00225"/>
    </source>
</evidence>
<dbReference type="OrthoDB" id="2414723at2759"/>
<dbReference type="Gene3D" id="3.30.710.10">
    <property type="entry name" value="Potassium Channel Kv1.1, Chain A"/>
    <property type="match status" value="2"/>
</dbReference>
<sequence>MSRQEASLYSKTMSTTDINSGESMLSNKRRKTVETEITTRPLDQFQLLDFGHDFNVVSNPNQDFALDATIPQDFLNFFSDNNPAMGDAMPSVMSNSTENGPLSMHNNFMPVLPTQTTLPSAPSSSSATSSPIHQEEDDQRQIRSRQMAVEQDPPNQAVFTLIVGGKVFRLSWESLKSDGPDNFFLDYFRKKKSKVMHIDRDPDIFELIVRHLRGYYIQPEDDIQNQSLIYDASYYGLQRLKKILDNFLYLNVGGRVFRLPWELLKRDGSKNFFTGPLRHSLLSPHTEEGANNTPVYIDRDPDIFEDIVNHLRGYTIHIRDEMHRKNLLRDAQYYVLRQLTDKLLIAQQAVAGFGDTTNLEVLLLLQDIRLFNLLPPEDAKHYRLSDMNTIKSWHATQLHYKRLADSPPHALLVQVADMTLHLHKRDSQIKLTFDMKEQDMNKMKSIASKIHVSQVNQEIYLDQHCAITIDDHQQVQSLQDCLDHDMIETDWKVCQQCLFGCQRSSFILERAICSIHEIQDMLTLNALRLEAIGSKFRLNLKRQFLKS</sequence>
<name>A0A1C7N2G4_9FUNG</name>